<feature type="domain" description="AMP-dependent synthetase/ligase" evidence="1">
    <location>
        <begin position="307"/>
        <end position="449"/>
    </location>
</feature>
<dbReference type="eggNOG" id="KOG1176">
    <property type="taxonomic scope" value="Eukaryota"/>
</dbReference>
<dbReference type="GO" id="GO:0016405">
    <property type="term" value="F:CoA-ligase activity"/>
    <property type="evidence" value="ECO:0007669"/>
    <property type="project" value="TreeGrafter"/>
</dbReference>
<sequence length="601" mass="66844">MPHRVPRLPGAKRSEVFCMGAAGVGVLTPLYLVMPGAEERLARQTAKWAPRWERNITYFTPRVERAVQRIEPPVSRAIQRVDNRLPLEKMAKKVDSSIRSGISRFGGPKEYTNLHGYKGDAITRLVRGVIIHQTKMPFKSSFSDLDIPQTDLLSYLFGKCNLSDEPLWFNSRQPEKNLSPKGALQWVKRLGVGLSQLGINKGDVVLIFTPNHIFVPVAYLGIVGSGYVFSGANPSYTTQELAHQLSNSTAKVVLAHPAVLDRAIAACDMVGVQKDRIYQFSDEVAPARNGIEDWTFQEQQGSQRGLGNPVYVMTEFNFERFLDAISRYKITTLQVAPPVLVMLSKRPETSKYDLSSVQEIRCGAAPLSRELQSDCRKKLGIPIRQGWGMTELTCASIVLPSRSDDVMGTVGNLMPNSQCKLLDDEGQEVGIDTPGELCIKGPNVCLGYWRNEKATRETIQDGWLKTGDVAIRNKDGFFWIVDRKKVNGLQVAPAELEAVLLENEHVADAAVVGITIHGNELPRAYVVLQPQSREKLQPVDIEKWITSRVAKHKRLGGGVVFIDEVPKLASGKIQRKVMREWAKRDAADIEKRGEGKLAAKL</sequence>
<organism evidence="4">
    <name type="scientific">Metarhizium acridum (strain CQMa 102)</name>
    <dbReference type="NCBI Taxonomy" id="655827"/>
    <lineage>
        <taxon>Eukaryota</taxon>
        <taxon>Fungi</taxon>
        <taxon>Dikarya</taxon>
        <taxon>Ascomycota</taxon>
        <taxon>Pezizomycotina</taxon>
        <taxon>Sordariomycetes</taxon>
        <taxon>Hypocreomycetidae</taxon>
        <taxon>Hypocreales</taxon>
        <taxon>Clavicipitaceae</taxon>
        <taxon>Metarhizium</taxon>
    </lineage>
</organism>
<gene>
    <name evidence="3" type="ORF">MAC_02390</name>
</gene>
<dbReference type="Pfam" id="PF13193">
    <property type="entry name" value="AMP-binding_C"/>
    <property type="match status" value="1"/>
</dbReference>
<dbReference type="Gene3D" id="3.40.50.980">
    <property type="match status" value="2"/>
</dbReference>
<dbReference type="InterPro" id="IPR045851">
    <property type="entry name" value="AMP-bd_C_sf"/>
</dbReference>
<protein>
    <submittedName>
        <fullName evidence="3">4-coumarate:coenzyme A ligase</fullName>
    </submittedName>
</protein>
<dbReference type="InParanoid" id="E9DXP2"/>
<dbReference type="PANTHER" id="PTHR24096:SF194">
    <property type="entry name" value="AMP-DEPENDENT SYNTHETASE_LIGASE DOMAIN-CONTAINING PROTEIN"/>
    <property type="match status" value="1"/>
</dbReference>
<evidence type="ECO:0000259" key="1">
    <source>
        <dbReference type="Pfam" id="PF00501"/>
    </source>
</evidence>
<keyword evidence="3" id="KW-0436">Ligase</keyword>
<dbReference type="AlphaFoldDB" id="E9DXP2"/>
<dbReference type="SUPFAM" id="SSF56801">
    <property type="entry name" value="Acetyl-CoA synthetase-like"/>
    <property type="match status" value="1"/>
</dbReference>
<dbReference type="Proteomes" id="UP000002499">
    <property type="component" value="Unassembled WGS sequence"/>
</dbReference>
<dbReference type="Gene3D" id="2.30.38.10">
    <property type="entry name" value="Luciferase, Domain 3"/>
    <property type="match status" value="1"/>
</dbReference>
<dbReference type="Pfam" id="PF00501">
    <property type="entry name" value="AMP-binding"/>
    <property type="match status" value="2"/>
</dbReference>
<dbReference type="OrthoDB" id="6509636at2759"/>
<name>E9DXP2_METAQ</name>
<dbReference type="Gene3D" id="3.30.300.30">
    <property type="match status" value="1"/>
</dbReference>
<proteinExistence type="predicted"/>
<evidence type="ECO:0000313" key="4">
    <source>
        <dbReference type="Proteomes" id="UP000002499"/>
    </source>
</evidence>
<dbReference type="HOGENOM" id="CLU_454213_0_0_1"/>
<reference evidence="3 4" key="1">
    <citation type="journal article" date="2011" name="PLoS Genet.">
        <title>Genome sequencing and comparative transcriptomics of the model entomopathogenic fungi Metarhizium anisopliae and M. acridum.</title>
        <authorList>
            <person name="Gao Q."/>
            <person name="Jin K."/>
            <person name="Ying S.H."/>
            <person name="Zhang Y."/>
            <person name="Xiao G."/>
            <person name="Shang Y."/>
            <person name="Duan Z."/>
            <person name="Hu X."/>
            <person name="Xie X.Q."/>
            <person name="Zhou G."/>
            <person name="Peng G."/>
            <person name="Luo Z."/>
            <person name="Huang W."/>
            <person name="Wang B."/>
            <person name="Fang W."/>
            <person name="Wang S."/>
            <person name="Zhong Y."/>
            <person name="Ma L.J."/>
            <person name="St Leger R.J."/>
            <person name="Zhao G.P."/>
            <person name="Pei Y."/>
            <person name="Feng M.G."/>
            <person name="Xia Y."/>
            <person name="Wang C."/>
        </authorList>
    </citation>
    <scope>NUCLEOTIDE SEQUENCE [LARGE SCALE GENOMIC DNA]</scope>
    <source>
        <strain evidence="3 4">CQMa 102</strain>
    </source>
</reference>
<dbReference type="InterPro" id="IPR000873">
    <property type="entry name" value="AMP-dep_synth/lig_dom"/>
</dbReference>
<evidence type="ECO:0000259" key="2">
    <source>
        <dbReference type="Pfam" id="PF13193"/>
    </source>
</evidence>
<dbReference type="InterPro" id="IPR025110">
    <property type="entry name" value="AMP-bd_C"/>
</dbReference>
<feature type="domain" description="AMP-binding enzyme C-terminal" evidence="2">
    <location>
        <begin position="495"/>
        <end position="572"/>
    </location>
</feature>
<keyword evidence="4" id="KW-1185">Reference proteome</keyword>
<dbReference type="STRING" id="655827.E9DXP2"/>
<accession>E9DXP2</accession>
<dbReference type="OMA" id="DRICVHV"/>
<dbReference type="FunCoup" id="E9DXP2">
    <property type="interactions" value="565"/>
</dbReference>
<feature type="domain" description="AMP-dependent synthetase/ligase" evidence="1">
    <location>
        <begin position="184"/>
        <end position="259"/>
    </location>
</feature>
<evidence type="ECO:0000313" key="3">
    <source>
        <dbReference type="EMBL" id="EFY91505.1"/>
    </source>
</evidence>
<dbReference type="PANTHER" id="PTHR24096">
    <property type="entry name" value="LONG-CHAIN-FATTY-ACID--COA LIGASE"/>
    <property type="match status" value="1"/>
</dbReference>
<dbReference type="EMBL" id="GL698481">
    <property type="protein sequence ID" value="EFY91505.1"/>
    <property type="molecule type" value="Genomic_DNA"/>
</dbReference>